<name>A0AAW2TLN6_9LAMI</name>
<evidence type="ECO:0008006" key="5">
    <source>
        <dbReference type="Google" id="ProtNLM"/>
    </source>
</evidence>
<evidence type="ECO:0000259" key="2">
    <source>
        <dbReference type="Pfam" id="PF03372"/>
    </source>
</evidence>
<feature type="domain" description="Endonuclease/exonuclease/phosphatase" evidence="2">
    <location>
        <begin position="519"/>
        <end position="635"/>
    </location>
</feature>
<reference evidence="4" key="1">
    <citation type="submission" date="2020-06" db="EMBL/GenBank/DDBJ databases">
        <authorList>
            <person name="Li T."/>
            <person name="Hu X."/>
            <person name="Zhang T."/>
            <person name="Song X."/>
            <person name="Zhang H."/>
            <person name="Dai N."/>
            <person name="Sheng W."/>
            <person name="Hou X."/>
            <person name="Wei L."/>
        </authorList>
    </citation>
    <scope>NUCLEOTIDE SEQUENCE</scope>
    <source>
        <strain evidence="4">KEN1</strain>
        <tissue evidence="4">Leaf</tissue>
    </source>
</reference>
<dbReference type="AlphaFoldDB" id="A0AAW2TLN6"/>
<dbReference type="InterPro" id="IPR025558">
    <property type="entry name" value="DUF4283"/>
</dbReference>
<sequence>MVAMDDGLGEGSGGREAKTDDDGVADRGLDEELRARIASEFNFLEFFMLATRVIDEGDRTSMAALEELKEKWIQKVGTLKTQLIPMNRVGLRPVLARRPTPFHSVPPLRPPWRALRIPMGDQLEALSCRLLPWRVWRLGFWMMKLGLLRAGRLRPADSSQALTGLFIGNIPLYTSASLNTDDKFAAAFDNSSHKMLSFVLPTIQNGKIIVRPSLELVREGSRKWVATAVGYFLGKKPYFHHLNEYVHSAWPLVKEVIATTNDFFFFKFKTVAAMEEVIEGGPWLFQGQPIILQRWEPGLALRKHKHTQVPIWIKLRHLLVEFWTTEGLSMVASGIGRPLYPDAITKACTRLDFARVYIMLDISSKLPKHLIIMIPREDGGESPCRVEVKYEWVPPKCRSCNSLGHQTDKCPSTQIPKKPPISVYVQKPMAGQPKAMPERTMEYAPEAAPLTAPPHDREDEERSHTVHMGTKVQPYGMFVDLTAGIIWRRLSYLIIGNDLWIIWGLEHVFGLHGSMMRANDVYEWRELWRSLVQLADSISDEPWLVMGDFNMVVDMSEVCGISGDIHVTMEEFQDCLSHTGLLTLPMQGNLYIWHNCSTGPRSLWKQLDRILVNDRWLDRWPEVSYSSLSPRTSDHSPLVLRGDLHHTPIRFFHFDNYLTASPDFIPTVHNIWRHHHVVGTALYSVTQKLKALKPKFRQQRKKKGDLSPNVKLAKEYLDIAQDLLR</sequence>
<dbReference type="Pfam" id="PF03372">
    <property type="entry name" value="Exo_endo_phos"/>
    <property type="match status" value="1"/>
</dbReference>
<dbReference type="Gene3D" id="3.60.10.10">
    <property type="entry name" value="Endonuclease/exonuclease/phosphatase"/>
    <property type="match status" value="1"/>
</dbReference>
<feature type="domain" description="DUF4283" evidence="3">
    <location>
        <begin position="223"/>
        <end position="300"/>
    </location>
</feature>
<gene>
    <name evidence="4" type="ORF">Slati_3901900</name>
</gene>
<dbReference type="SUPFAM" id="SSF56219">
    <property type="entry name" value="DNase I-like"/>
    <property type="match status" value="1"/>
</dbReference>
<feature type="compositionally biased region" description="Basic and acidic residues" evidence="1">
    <location>
        <begin position="13"/>
        <end position="25"/>
    </location>
</feature>
<accession>A0AAW2TLN6</accession>
<dbReference type="Pfam" id="PF14111">
    <property type="entry name" value="DUF4283"/>
    <property type="match status" value="1"/>
</dbReference>
<comment type="caution">
    <text evidence="4">The sequence shown here is derived from an EMBL/GenBank/DDBJ whole genome shotgun (WGS) entry which is preliminary data.</text>
</comment>
<dbReference type="InterPro" id="IPR036691">
    <property type="entry name" value="Endo/exonu/phosph_ase_sf"/>
</dbReference>
<dbReference type="PANTHER" id="PTHR31286">
    <property type="entry name" value="GLYCINE-RICH CELL WALL STRUCTURAL PROTEIN 1.8-LIKE"/>
    <property type="match status" value="1"/>
</dbReference>
<feature type="region of interest" description="Disordered" evidence="1">
    <location>
        <begin position="1"/>
        <end position="25"/>
    </location>
</feature>
<dbReference type="GO" id="GO:0003824">
    <property type="term" value="F:catalytic activity"/>
    <property type="evidence" value="ECO:0007669"/>
    <property type="project" value="InterPro"/>
</dbReference>
<dbReference type="EMBL" id="JACGWN010000014">
    <property type="protein sequence ID" value="KAL0405880.1"/>
    <property type="molecule type" value="Genomic_DNA"/>
</dbReference>
<dbReference type="InterPro" id="IPR005135">
    <property type="entry name" value="Endo/exonuclease/phosphatase"/>
</dbReference>
<organism evidence="4">
    <name type="scientific">Sesamum latifolium</name>
    <dbReference type="NCBI Taxonomy" id="2727402"/>
    <lineage>
        <taxon>Eukaryota</taxon>
        <taxon>Viridiplantae</taxon>
        <taxon>Streptophyta</taxon>
        <taxon>Embryophyta</taxon>
        <taxon>Tracheophyta</taxon>
        <taxon>Spermatophyta</taxon>
        <taxon>Magnoliopsida</taxon>
        <taxon>eudicotyledons</taxon>
        <taxon>Gunneridae</taxon>
        <taxon>Pentapetalae</taxon>
        <taxon>asterids</taxon>
        <taxon>lamiids</taxon>
        <taxon>Lamiales</taxon>
        <taxon>Pedaliaceae</taxon>
        <taxon>Sesamum</taxon>
    </lineage>
</organism>
<reference evidence="4" key="2">
    <citation type="journal article" date="2024" name="Plant">
        <title>Genomic evolution and insights into agronomic trait innovations of Sesamum species.</title>
        <authorList>
            <person name="Miao H."/>
            <person name="Wang L."/>
            <person name="Qu L."/>
            <person name="Liu H."/>
            <person name="Sun Y."/>
            <person name="Le M."/>
            <person name="Wang Q."/>
            <person name="Wei S."/>
            <person name="Zheng Y."/>
            <person name="Lin W."/>
            <person name="Duan Y."/>
            <person name="Cao H."/>
            <person name="Xiong S."/>
            <person name="Wang X."/>
            <person name="Wei L."/>
            <person name="Li C."/>
            <person name="Ma Q."/>
            <person name="Ju M."/>
            <person name="Zhao R."/>
            <person name="Li G."/>
            <person name="Mu C."/>
            <person name="Tian Q."/>
            <person name="Mei H."/>
            <person name="Zhang T."/>
            <person name="Gao T."/>
            <person name="Zhang H."/>
        </authorList>
    </citation>
    <scope>NUCLEOTIDE SEQUENCE</scope>
    <source>
        <strain evidence="4">KEN1</strain>
    </source>
</reference>
<protein>
    <recommendedName>
        <fullName evidence="5">DUF4283 domain-containing protein</fullName>
    </recommendedName>
</protein>
<dbReference type="PANTHER" id="PTHR31286:SF165">
    <property type="entry name" value="DUF4283 DOMAIN-CONTAINING PROTEIN"/>
    <property type="match status" value="1"/>
</dbReference>
<evidence type="ECO:0000313" key="4">
    <source>
        <dbReference type="EMBL" id="KAL0405880.1"/>
    </source>
</evidence>
<dbReference type="InterPro" id="IPR040256">
    <property type="entry name" value="At4g02000-like"/>
</dbReference>
<evidence type="ECO:0000259" key="3">
    <source>
        <dbReference type="Pfam" id="PF14111"/>
    </source>
</evidence>
<proteinExistence type="predicted"/>
<evidence type="ECO:0000256" key="1">
    <source>
        <dbReference type="SAM" id="MobiDB-lite"/>
    </source>
</evidence>